<organism evidence="1 2">
    <name type="scientific">Streptomyces achmelvichensis</name>
    <dbReference type="NCBI Taxonomy" id="3134111"/>
    <lineage>
        <taxon>Bacteria</taxon>
        <taxon>Bacillati</taxon>
        <taxon>Actinomycetota</taxon>
        <taxon>Actinomycetes</taxon>
        <taxon>Kitasatosporales</taxon>
        <taxon>Streptomycetaceae</taxon>
        <taxon>Streptomyces</taxon>
    </lineage>
</organism>
<dbReference type="EMBL" id="JBBKAJ010000022">
    <property type="protein sequence ID" value="MEJ8639734.1"/>
    <property type="molecule type" value="Genomic_DNA"/>
</dbReference>
<accession>A0ACC6Q7T7</accession>
<keyword evidence="2" id="KW-1185">Reference proteome</keyword>
<dbReference type="Proteomes" id="UP001377168">
    <property type="component" value="Unassembled WGS sequence"/>
</dbReference>
<evidence type="ECO:0000313" key="1">
    <source>
        <dbReference type="EMBL" id="MEJ8639734.1"/>
    </source>
</evidence>
<proteinExistence type="predicted"/>
<comment type="caution">
    <text evidence="1">The sequence shown here is derived from an EMBL/GenBank/DDBJ whole genome shotgun (WGS) entry which is preliminary data.</text>
</comment>
<reference evidence="1" key="1">
    <citation type="submission" date="2024-03" db="EMBL/GenBank/DDBJ databases">
        <title>Novel Streptomyces species of biotechnological and ecological value are a feature of Machair soil.</title>
        <authorList>
            <person name="Prole J.R."/>
            <person name="Goodfellow M."/>
            <person name="Allenby N."/>
            <person name="Ward A.C."/>
        </authorList>
    </citation>
    <scope>NUCLEOTIDE SEQUENCE</scope>
    <source>
        <strain evidence="1">MS2.AVA.5</strain>
    </source>
</reference>
<sequence>MRLRHTAVAAIGALALTLTLSTSAYAAVGDFVYSYTGPDGSIQTSRLVDPASQVCHTLPEAADEDTSTPAHSPSNLTNATVTVFTGAECDGESFTLQPGAQASERLKLRSAFFS</sequence>
<name>A0ACC6Q7T7_9ACTN</name>
<protein>
    <submittedName>
        <fullName evidence="1">Uncharacterized protein</fullName>
    </submittedName>
</protein>
<gene>
    <name evidence="1" type="ORF">WKI67_41015</name>
</gene>
<evidence type="ECO:0000313" key="2">
    <source>
        <dbReference type="Proteomes" id="UP001377168"/>
    </source>
</evidence>